<proteinExistence type="predicted"/>
<keyword evidence="2" id="KW-1185">Reference proteome</keyword>
<comment type="caution">
    <text evidence="1">The sequence shown here is derived from an EMBL/GenBank/DDBJ whole genome shotgun (WGS) entry which is preliminary data.</text>
</comment>
<dbReference type="RefSeq" id="WP_279388482.1">
    <property type="nucleotide sequence ID" value="NZ_SLXQ01000032.1"/>
</dbReference>
<evidence type="ECO:0000313" key="2">
    <source>
        <dbReference type="Proteomes" id="UP000294911"/>
    </source>
</evidence>
<dbReference type="EMBL" id="SLXQ01000032">
    <property type="protein sequence ID" value="TCP39164.1"/>
    <property type="molecule type" value="Genomic_DNA"/>
</dbReference>
<sequence>MSVEDLDRGGVAVLDLGEAQRLDAVDDDLGDVGLVCQDFQVSSM</sequence>
<dbReference type="AlphaFoldDB" id="A0A4R2PVB2"/>
<organism evidence="1 2">
    <name type="scientific">Tamaricihabitans halophyticus</name>
    <dbReference type="NCBI Taxonomy" id="1262583"/>
    <lineage>
        <taxon>Bacteria</taxon>
        <taxon>Bacillati</taxon>
        <taxon>Actinomycetota</taxon>
        <taxon>Actinomycetes</taxon>
        <taxon>Pseudonocardiales</taxon>
        <taxon>Pseudonocardiaceae</taxon>
        <taxon>Tamaricihabitans</taxon>
    </lineage>
</organism>
<name>A0A4R2PVB2_9PSEU</name>
<dbReference type="Proteomes" id="UP000294911">
    <property type="component" value="Unassembled WGS sequence"/>
</dbReference>
<protein>
    <submittedName>
        <fullName evidence="1">Uncharacterized protein</fullName>
    </submittedName>
</protein>
<accession>A0A4R2PVB2</accession>
<reference evidence="1 2" key="1">
    <citation type="submission" date="2019-03" db="EMBL/GenBank/DDBJ databases">
        <title>Genomic Encyclopedia of Type Strains, Phase IV (KMG-IV): sequencing the most valuable type-strain genomes for metagenomic binning, comparative biology and taxonomic classification.</title>
        <authorList>
            <person name="Goeker M."/>
        </authorList>
    </citation>
    <scope>NUCLEOTIDE SEQUENCE [LARGE SCALE GENOMIC DNA]</scope>
    <source>
        <strain evidence="1 2">DSM 45765</strain>
    </source>
</reference>
<gene>
    <name evidence="1" type="ORF">EV191_1324</name>
</gene>
<evidence type="ECO:0000313" key="1">
    <source>
        <dbReference type="EMBL" id="TCP39164.1"/>
    </source>
</evidence>